<dbReference type="PANTHER" id="PTHR42791:SF2">
    <property type="entry name" value="N-ACETYLTRANSFERASE DOMAIN-CONTAINING PROTEIN"/>
    <property type="match status" value="1"/>
</dbReference>
<evidence type="ECO:0000313" key="2">
    <source>
        <dbReference type="EMBL" id="PMD21251.1"/>
    </source>
</evidence>
<organism evidence="2 3">
    <name type="scientific">Hyaloscypha hepaticicola</name>
    <dbReference type="NCBI Taxonomy" id="2082293"/>
    <lineage>
        <taxon>Eukaryota</taxon>
        <taxon>Fungi</taxon>
        <taxon>Dikarya</taxon>
        <taxon>Ascomycota</taxon>
        <taxon>Pezizomycotina</taxon>
        <taxon>Leotiomycetes</taxon>
        <taxon>Helotiales</taxon>
        <taxon>Hyaloscyphaceae</taxon>
        <taxon>Hyaloscypha</taxon>
    </lineage>
</organism>
<dbReference type="Proteomes" id="UP000235672">
    <property type="component" value="Unassembled WGS sequence"/>
</dbReference>
<feature type="domain" description="N-acetyltransferase" evidence="1">
    <location>
        <begin position="29"/>
        <end position="211"/>
    </location>
</feature>
<dbReference type="STRING" id="1745343.A0A2J6Q4V5"/>
<dbReference type="EMBL" id="KZ613482">
    <property type="protein sequence ID" value="PMD21251.1"/>
    <property type="molecule type" value="Genomic_DNA"/>
</dbReference>
<dbReference type="AlphaFoldDB" id="A0A2J6Q4V5"/>
<reference evidence="2 3" key="1">
    <citation type="submission" date="2016-05" db="EMBL/GenBank/DDBJ databases">
        <title>A degradative enzymes factory behind the ericoid mycorrhizal symbiosis.</title>
        <authorList>
            <consortium name="DOE Joint Genome Institute"/>
            <person name="Martino E."/>
            <person name="Morin E."/>
            <person name="Grelet G."/>
            <person name="Kuo A."/>
            <person name="Kohler A."/>
            <person name="Daghino S."/>
            <person name="Barry K."/>
            <person name="Choi C."/>
            <person name="Cichocki N."/>
            <person name="Clum A."/>
            <person name="Copeland A."/>
            <person name="Hainaut M."/>
            <person name="Haridas S."/>
            <person name="Labutti K."/>
            <person name="Lindquist E."/>
            <person name="Lipzen A."/>
            <person name="Khouja H.-R."/>
            <person name="Murat C."/>
            <person name="Ohm R."/>
            <person name="Olson A."/>
            <person name="Spatafora J."/>
            <person name="Veneault-Fourrey C."/>
            <person name="Henrissat B."/>
            <person name="Grigoriev I."/>
            <person name="Martin F."/>
            <person name="Perotto S."/>
        </authorList>
    </citation>
    <scope>NUCLEOTIDE SEQUENCE [LARGE SCALE GENOMIC DNA]</scope>
    <source>
        <strain evidence="2 3">UAMH 7357</strain>
    </source>
</reference>
<keyword evidence="3" id="KW-1185">Reference proteome</keyword>
<dbReference type="CDD" id="cd04301">
    <property type="entry name" value="NAT_SF"/>
    <property type="match status" value="1"/>
</dbReference>
<evidence type="ECO:0000313" key="3">
    <source>
        <dbReference type="Proteomes" id="UP000235672"/>
    </source>
</evidence>
<dbReference type="InterPro" id="IPR000182">
    <property type="entry name" value="GNAT_dom"/>
</dbReference>
<name>A0A2J6Q4V5_9HELO</name>
<dbReference type="PROSITE" id="PS51186">
    <property type="entry name" value="GNAT"/>
    <property type="match status" value="1"/>
</dbReference>
<proteinExistence type="predicted"/>
<evidence type="ECO:0000259" key="1">
    <source>
        <dbReference type="PROSITE" id="PS51186"/>
    </source>
</evidence>
<protein>
    <recommendedName>
        <fullName evidence="1">N-acetyltransferase domain-containing protein</fullName>
    </recommendedName>
</protein>
<dbReference type="Pfam" id="PF13508">
    <property type="entry name" value="Acetyltransf_7"/>
    <property type="match status" value="1"/>
</dbReference>
<dbReference type="GO" id="GO:0016747">
    <property type="term" value="F:acyltransferase activity, transferring groups other than amino-acyl groups"/>
    <property type="evidence" value="ECO:0007669"/>
    <property type="project" value="InterPro"/>
</dbReference>
<dbReference type="Gene3D" id="3.40.630.30">
    <property type="match status" value="1"/>
</dbReference>
<gene>
    <name evidence="2" type="ORF">NA56DRAFT_679449</name>
</gene>
<dbReference type="InterPro" id="IPR052523">
    <property type="entry name" value="Trichothecene_AcTrans"/>
</dbReference>
<dbReference type="OrthoDB" id="2832510at2759"/>
<accession>A0A2J6Q4V5</accession>
<dbReference type="SUPFAM" id="SSF55729">
    <property type="entry name" value="Acyl-CoA N-acyltransferases (Nat)"/>
    <property type="match status" value="1"/>
</dbReference>
<sequence length="221" mass="25267">MSFTLSEVDISDAESITWHVEVPAMQNGPLYRTMFPRSDTITDTQKEETICWYVEMLEDAFQDRWESFLKACTVDGTPVGFCGWAIIERAHEHQDDANDAQANEQPKEEKLKKATWITVSKSLRSERERVLKDLDNICRLTFMAVNPSYQRQGIDSMMMRRICEETDRHGQCAYVLPAPEGVRLYKKFGFEIVGCIQTPGGTITSMLRPCEEMLGNPKGQP</sequence>
<dbReference type="InterPro" id="IPR016181">
    <property type="entry name" value="Acyl_CoA_acyltransferase"/>
</dbReference>
<dbReference type="PANTHER" id="PTHR42791">
    <property type="entry name" value="GNAT FAMILY ACETYLTRANSFERASE"/>
    <property type="match status" value="1"/>
</dbReference>